<name>A0ACC3CGK0_PYRYE</name>
<reference evidence="1" key="1">
    <citation type="submission" date="2019-11" db="EMBL/GenBank/DDBJ databases">
        <title>Nori genome reveals adaptations in red seaweeds to the harsh intertidal environment.</title>
        <authorList>
            <person name="Wang D."/>
            <person name="Mao Y."/>
        </authorList>
    </citation>
    <scope>NUCLEOTIDE SEQUENCE</scope>
    <source>
        <tissue evidence="1">Gametophyte</tissue>
    </source>
</reference>
<evidence type="ECO:0000313" key="2">
    <source>
        <dbReference type="Proteomes" id="UP000798662"/>
    </source>
</evidence>
<dbReference type="Proteomes" id="UP000798662">
    <property type="component" value="Chromosome 3"/>
</dbReference>
<evidence type="ECO:0000313" key="1">
    <source>
        <dbReference type="EMBL" id="KAK1869034.1"/>
    </source>
</evidence>
<gene>
    <name evidence="1" type="ORF">I4F81_011516</name>
</gene>
<dbReference type="EMBL" id="CM020620">
    <property type="protein sequence ID" value="KAK1869034.1"/>
    <property type="molecule type" value="Genomic_DNA"/>
</dbReference>
<accession>A0ACC3CGK0</accession>
<comment type="caution">
    <text evidence="1">The sequence shown here is derived from an EMBL/GenBank/DDBJ whole genome shotgun (WGS) entry which is preliminary data.</text>
</comment>
<keyword evidence="2" id="KW-1185">Reference proteome</keyword>
<proteinExistence type="predicted"/>
<organism evidence="1 2">
    <name type="scientific">Pyropia yezoensis</name>
    <name type="common">Susabi-nori</name>
    <name type="synonym">Porphyra yezoensis</name>
    <dbReference type="NCBI Taxonomy" id="2788"/>
    <lineage>
        <taxon>Eukaryota</taxon>
        <taxon>Rhodophyta</taxon>
        <taxon>Bangiophyceae</taxon>
        <taxon>Bangiales</taxon>
        <taxon>Bangiaceae</taxon>
        <taxon>Pyropia</taxon>
    </lineage>
</organism>
<sequence>MGPRTRAATAAAAVTALAAAAAAAVGAVPFDLPVVAREFTPTDLPGTFTSAFKNDEACPTTVDFGDGSFNDRGVYEVPWANIRENGSPCSGSGSMRFFSRATALDEELLAEAGFPNLQDVINSSTPARTTLFSGLRQQNALVGWDGGAPRTCGSTTYPADTFYFFMSEAGRVDITINAIKTLIPSDQEGMFVASNGPVLCVLRSPKRVVNPTEPPAPAQSPTPKPVTTTAPSATLPPPRATAPPVIVGGGNGGGDGDRNGDGNGTPTPAAQETPAATVAPGAPDSSPTPTPEEGGDDASTGGELDPSPSDDDDSECFPGDAEVELASGAMVRMAELRVGDEVATGGGAFSPVYVFTHRSATAAMTYVRLTAASGAMVTVTGGHYVHSPRGLVAAATVAEGDDLVLADGTSSRVVRVDSVTSSGLYNPQTLSGIIVVGGVKVSTYTTAVNPVVAAAALAPLRGLWAAGLAVPQSLVSSVEGSARWALTRLAPALGGAASIEL</sequence>
<protein>
    <submittedName>
        <fullName evidence="1">Uncharacterized protein</fullName>
    </submittedName>
</protein>